<reference evidence="2" key="1">
    <citation type="submission" date="2020-10" db="EMBL/GenBank/DDBJ databases">
        <title>Connecting structure to function with the recovery of over 1000 high-quality activated sludge metagenome-assembled genomes encoding full-length rRNA genes using long-read sequencing.</title>
        <authorList>
            <person name="Singleton C.M."/>
            <person name="Petriglieri F."/>
            <person name="Kristensen J.M."/>
            <person name="Kirkegaard R.H."/>
            <person name="Michaelsen T.Y."/>
            <person name="Andersen M.H."/>
            <person name="Karst S.M."/>
            <person name="Dueholm M.S."/>
            <person name="Nielsen P.H."/>
            <person name="Albertsen M."/>
        </authorList>
    </citation>
    <scope>NUCLEOTIDE SEQUENCE</scope>
    <source>
        <strain evidence="2">OdNE_18-Q3-R46-58_BAT3C.305</strain>
    </source>
</reference>
<proteinExistence type="predicted"/>
<dbReference type="InterPro" id="IPR011990">
    <property type="entry name" value="TPR-like_helical_dom_sf"/>
</dbReference>
<dbReference type="PROSITE" id="PS51257">
    <property type="entry name" value="PROKAR_LIPOPROTEIN"/>
    <property type="match status" value="1"/>
</dbReference>
<name>A0A9D7LN48_9RHOO</name>
<dbReference type="SUPFAM" id="SSF48452">
    <property type="entry name" value="TPR-like"/>
    <property type="match status" value="4"/>
</dbReference>
<comment type="caution">
    <text evidence="2">The sequence shown here is derived from an EMBL/GenBank/DDBJ whole genome shotgun (WGS) entry which is preliminary data.</text>
</comment>
<feature type="repeat" description="TPR" evidence="1">
    <location>
        <begin position="29"/>
        <end position="62"/>
    </location>
</feature>
<evidence type="ECO:0000313" key="2">
    <source>
        <dbReference type="EMBL" id="MBK8890656.1"/>
    </source>
</evidence>
<feature type="repeat" description="TPR" evidence="1">
    <location>
        <begin position="641"/>
        <end position="674"/>
    </location>
</feature>
<dbReference type="PANTHER" id="PTHR12558">
    <property type="entry name" value="CELL DIVISION CYCLE 16,23,27"/>
    <property type="match status" value="1"/>
</dbReference>
<dbReference type="SMART" id="SM00028">
    <property type="entry name" value="TPR"/>
    <property type="match status" value="18"/>
</dbReference>
<dbReference type="Proteomes" id="UP000808146">
    <property type="component" value="Unassembled WGS sequence"/>
</dbReference>
<dbReference type="InterPro" id="IPR014266">
    <property type="entry name" value="PEP-CTERM_TPR_PrsT"/>
</dbReference>
<feature type="repeat" description="TPR" evidence="1">
    <location>
        <begin position="199"/>
        <end position="232"/>
    </location>
</feature>
<dbReference type="PROSITE" id="PS50005">
    <property type="entry name" value="TPR"/>
    <property type="match status" value="6"/>
</dbReference>
<dbReference type="PANTHER" id="PTHR12558:SF13">
    <property type="entry name" value="CELL DIVISION CYCLE PROTEIN 27 HOMOLOG"/>
    <property type="match status" value="1"/>
</dbReference>
<keyword evidence="1" id="KW-0802">TPR repeat</keyword>
<dbReference type="Pfam" id="PF13432">
    <property type="entry name" value="TPR_16"/>
    <property type="match status" value="5"/>
</dbReference>
<gene>
    <name evidence="2" type="primary">prsT</name>
    <name evidence="2" type="ORF">IPN75_09760</name>
</gene>
<feature type="repeat" description="TPR" evidence="1">
    <location>
        <begin position="776"/>
        <end position="809"/>
    </location>
</feature>
<dbReference type="NCBIfam" id="TIGR02917">
    <property type="entry name" value="PEP_TPR_lipo"/>
    <property type="match status" value="1"/>
</dbReference>
<sequence length="923" mass="98752">MKKPTALRSATLTVALLAGLLSGCGGDKPDALIASGKEFLAKNDNKAAVIQFKNALQQNPNLGEARFLLGKALQEGGDPRGAEIELRKAFDLKYAPDQTIPLLAQSLLAQGQAKKVIDEFSRTELSGEAAANLKTTLNQAYRAGGNLEAAKAAIAAALAAKPDHAPALLADARTKAAEKDYVGALSIVDGVLEKKPGDVEALMLKGALLASKGDEQGAVEFYNKALVSKPDHVQAHAAIFYSLMQRGSLDDAARQLEAMKKVAPNNPQTLFAEAQLAYQRKDFKTSRDLSQQLIKIAPENPPFLQLAGAAEYQLGSYANAETLLNKALQLAPEMRLARTILVTNYLRSNQPAKAISALQPVLDKIDKDPTMLALAGQAYLQSGQPKKAEEYLAKASQLDPENAARRTSLAVAHMAQGDVATATAELERISSDDKGITADSALIATYLRRNELDKALAAIDTVQKKQPDNPTTYNLRGRILVAKKDTVGARKSFEKAVALNPSYMSAVASLASMDMAENKPDDARKRFETVLTSNPKNSTALLALAKLTLATGGKPEDALALITRAVSGNPSEVRPRLALIEFHLANKDPKKAASAAQEALATIPDKPELLNAAGAAQYLSGDVNQALATYAKLATLQPGSPLAQMRIAEIQLAQKNTDEATKSLRKALEIKPDLLEAQRALILVALAAGKTGDALAIARNVQKQRPKEAIGYLLEGDVRASGKHWTEAIAAYRTGLKQTPSTELAVRLHDALLVSENATEADKAANEWLKAHPKDAAYRLHLGDIATARKDYPAAVQHYRSVVDQQPENALALNNLAWAAGQMKSPKAIEYAERANKVAPNQPAFMDTLAMLMADKGDSAGAIALLRKALEIAPQAAPIRLNLARVLISAGRKDEARSELDALVKLGDKFAEQTEVTRLQKSL</sequence>
<evidence type="ECO:0000256" key="1">
    <source>
        <dbReference type="PROSITE-ProRule" id="PRU00339"/>
    </source>
</evidence>
<dbReference type="Gene3D" id="1.25.40.10">
    <property type="entry name" value="Tetratricopeptide repeat domain"/>
    <property type="match status" value="5"/>
</dbReference>
<organism evidence="2 3">
    <name type="scientific">Candidatus Dechloromonas phosphorivorans</name>
    <dbReference type="NCBI Taxonomy" id="2899244"/>
    <lineage>
        <taxon>Bacteria</taxon>
        <taxon>Pseudomonadati</taxon>
        <taxon>Pseudomonadota</taxon>
        <taxon>Betaproteobacteria</taxon>
        <taxon>Rhodocyclales</taxon>
        <taxon>Azonexaceae</taxon>
        <taxon>Dechloromonas</taxon>
    </lineage>
</organism>
<dbReference type="EMBL" id="JADKBR010000011">
    <property type="protein sequence ID" value="MBK8890656.1"/>
    <property type="molecule type" value="Genomic_DNA"/>
</dbReference>
<dbReference type="InterPro" id="IPR019734">
    <property type="entry name" value="TPR_rpt"/>
</dbReference>
<dbReference type="AlphaFoldDB" id="A0A9D7LN48"/>
<accession>A0A9D7LN48</accession>
<dbReference type="Pfam" id="PF14559">
    <property type="entry name" value="TPR_19"/>
    <property type="match status" value="5"/>
</dbReference>
<feature type="repeat" description="TPR" evidence="1">
    <location>
        <begin position="369"/>
        <end position="402"/>
    </location>
</feature>
<protein>
    <submittedName>
        <fullName evidence="2">PEP-CTERM system TPR-repeat protein PrsT</fullName>
    </submittedName>
</protein>
<evidence type="ECO:0000313" key="3">
    <source>
        <dbReference type="Proteomes" id="UP000808146"/>
    </source>
</evidence>
<feature type="repeat" description="TPR" evidence="1">
    <location>
        <begin position="470"/>
        <end position="503"/>
    </location>
</feature>